<protein>
    <recommendedName>
        <fullName evidence="7 9">Phenylacetate-coenzyme A ligase</fullName>
        <ecNumber evidence="6 9">6.2.1.30</ecNumber>
    </recommendedName>
    <alternativeName>
        <fullName evidence="8 9">Phenylacetyl-CoA ligase</fullName>
    </alternativeName>
</protein>
<evidence type="ECO:0000256" key="9">
    <source>
        <dbReference type="PIRNR" id="PIRNR006444"/>
    </source>
</evidence>
<dbReference type="InterPro" id="IPR011880">
    <property type="entry name" value="PA_CoA_ligase"/>
</dbReference>
<dbReference type="InterPro" id="IPR051414">
    <property type="entry name" value="Adenylate-forming_Reductase"/>
</dbReference>
<dbReference type="Gene3D" id="3.30.300.30">
    <property type="match status" value="1"/>
</dbReference>
<comment type="similarity">
    <text evidence="5 9">Belongs to the phenylacetyl-CoA ligase family.</text>
</comment>
<dbReference type="SUPFAM" id="SSF56801">
    <property type="entry name" value="Acetyl-CoA synthetase-like"/>
    <property type="match status" value="1"/>
</dbReference>
<dbReference type="PANTHER" id="PTHR43439">
    <property type="entry name" value="PHENYLACETATE-COENZYME A LIGASE"/>
    <property type="match status" value="1"/>
</dbReference>
<dbReference type="GO" id="GO:0047475">
    <property type="term" value="F:phenylacetate-CoA ligase activity"/>
    <property type="evidence" value="ECO:0007669"/>
    <property type="project" value="UniProtKB-EC"/>
</dbReference>
<dbReference type="InterPro" id="IPR042099">
    <property type="entry name" value="ANL_N_sf"/>
</dbReference>
<dbReference type="PANTHER" id="PTHR43439:SF1">
    <property type="entry name" value="PHENYLACETATE-COENZYME A LIGASE"/>
    <property type="match status" value="1"/>
</dbReference>
<dbReference type="Gene3D" id="3.40.50.12780">
    <property type="entry name" value="N-terminal domain of ligase-like"/>
    <property type="match status" value="1"/>
</dbReference>
<dbReference type="STRING" id="867345.SAMN05421693_13317"/>
<keyword evidence="13" id="KW-1185">Reference proteome</keyword>
<dbReference type="EC" id="6.2.1.30" evidence="6 9"/>
<name>A0A1H9G6Q3_9GAMM</name>
<accession>A0A1H9G6Q3</accession>
<feature type="domain" description="AMP-dependent synthetase/ligase" evidence="10">
    <location>
        <begin position="102"/>
        <end position="296"/>
    </location>
</feature>
<organism evidence="12 13">
    <name type="scientific">Ectothiorhodospira magna</name>
    <dbReference type="NCBI Taxonomy" id="867345"/>
    <lineage>
        <taxon>Bacteria</taxon>
        <taxon>Pseudomonadati</taxon>
        <taxon>Pseudomonadota</taxon>
        <taxon>Gammaproteobacteria</taxon>
        <taxon>Chromatiales</taxon>
        <taxon>Ectothiorhodospiraceae</taxon>
        <taxon>Ectothiorhodospira</taxon>
    </lineage>
</organism>
<dbReference type="InterPro" id="IPR028154">
    <property type="entry name" value="AMP-dep_Lig_C"/>
</dbReference>
<evidence type="ECO:0000313" key="12">
    <source>
        <dbReference type="EMBL" id="SEQ45734.1"/>
    </source>
</evidence>
<dbReference type="FunFam" id="3.40.50.12780:FF:000016">
    <property type="entry name" value="Phenylacetate-coenzyme A ligase"/>
    <property type="match status" value="1"/>
</dbReference>
<evidence type="ECO:0000256" key="1">
    <source>
        <dbReference type="ARBA" id="ARBA00011245"/>
    </source>
</evidence>
<dbReference type="PIRSF" id="PIRSF006444">
    <property type="entry name" value="PaaK"/>
    <property type="match status" value="1"/>
</dbReference>
<feature type="domain" description="AMP-dependent ligase C-terminal" evidence="11">
    <location>
        <begin position="346"/>
        <end position="442"/>
    </location>
</feature>
<gene>
    <name evidence="12" type="ORF">SAMN05421693_13317</name>
</gene>
<dbReference type="InterPro" id="IPR000873">
    <property type="entry name" value="AMP-dep_synth/lig_dom"/>
</dbReference>
<proteinExistence type="inferred from homology"/>
<dbReference type="UniPathway" id="UPA00930"/>
<evidence type="ECO:0000259" key="10">
    <source>
        <dbReference type="Pfam" id="PF00501"/>
    </source>
</evidence>
<evidence type="ECO:0000256" key="2">
    <source>
        <dbReference type="ARBA" id="ARBA00022598"/>
    </source>
</evidence>
<evidence type="ECO:0000256" key="4">
    <source>
        <dbReference type="ARBA" id="ARBA00060591"/>
    </source>
</evidence>
<keyword evidence="3 9" id="KW-0547">Nucleotide-binding</keyword>
<evidence type="ECO:0000259" key="11">
    <source>
        <dbReference type="Pfam" id="PF14535"/>
    </source>
</evidence>
<sequence>MLSERWNDVEGGFHPASAPDYLPVERLREVQLRRLRAVVTRAYDNVDLFRARMGERGLTPADIRTLDDIAQLPFTVKVDLRDTYPFGLFASPMGEIVRLHASSGTTGKPIVVAYTRDDLNVWAEVMTRTFAACGLHRGDIVQNAFGYGLFTGGLGAHYGAEALGATVIPVSGGNTERQLMVMKDFNVSAVCATPSYFIHVIERANDMGLDLRELPLHTGIFGAEPWSEEMRRRIQDGAGIRAYDIYGLSEIIGPGVGSECEHQDGLHIFEDHFYPEIIDPETGAVLPDGEEGELVLTTLSKQAMPIIRYRTRDITRIITETCACGRSLRRIRRVGRRSDDMFIIRGVNVFPSQVEAALLAVEGTLPHYQIILTRDHGLDQMAVEVEVTPEVFSDKVRALEDVRAELAKAIEQIIGIRVALRLVEPRTIARSEGKAKRVIDKRAI</sequence>
<comment type="function">
    <text evidence="9">Catalyzes the activation of phenylacetic acid (PA) to phenylacetyl-CoA (PA-CoA).</text>
</comment>
<dbReference type="Pfam" id="PF14535">
    <property type="entry name" value="AMP-binding_C_2"/>
    <property type="match status" value="1"/>
</dbReference>
<comment type="catalytic activity">
    <reaction evidence="9">
        <text>2-phenylacetate + ATP + CoA = phenylacetyl-CoA + AMP + diphosphate</text>
        <dbReference type="Rhea" id="RHEA:20956"/>
        <dbReference type="ChEBI" id="CHEBI:18401"/>
        <dbReference type="ChEBI" id="CHEBI:30616"/>
        <dbReference type="ChEBI" id="CHEBI:33019"/>
        <dbReference type="ChEBI" id="CHEBI:57287"/>
        <dbReference type="ChEBI" id="CHEBI:57390"/>
        <dbReference type="ChEBI" id="CHEBI:456215"/>
        <dbReference type="EC" id="6.2.1.30"/>
    </reaction>
</comment>
<dbReference type="OrthoDB" id="580775at2"/>
<reference evidence="12 13" key="1">
    <citation type="submission" date="2016-10" db="EMBL/GenBank/DDBJ databases">
        <authorList>
            <person name="de Groot N.N."/>
        </authorList>
    </citation>
    <scope>NUCLEOTIDE SEQUENCE [LARGE SCALE GENOMIC DNA]</scope>
    <source>
        <strain evidence="12 13">B7-7</strain>
    </source>
</reference>
<evidence type="ECO:0000256" key="7">
    <source>
        <dbReference type="ARBA" id="ARBA00068695"/>
    </source>
</evidence>
<comment type="subunit">
    <text evidence="1">Monomer.</text>
</comment>
<evidence type="ECO:0000313" key="13">
    <source>
        <dbReference type="Proteomes" id="UP000199496"/>
    </source>
</evidence>
<dbReference type="Pfam" id="PF00501">
    <property type="entry name" value="AMP-binding"/>
    <property type="match status" value="1"/>
</dbReference>
<evidence type="ECO:0000256" key="3">
    <source>
        <dbReference type="ARBA" id="ARBA00022741"/>
    </source>
</evidence>
<dbReference type="CDD" id="cd05913">
    <property type="entry name" value="PaaK"/>
    <property type="match status" value="1"/>
</dbReference>
<dbReference type="EMBL" id="FOFO01000033">
    <property type="protein sequence ID" value="SEQ45734.1"/>
    <property type="molecule type" value="Genomic_DNA"/>
</dbReference>
<dbReference type="RefSeq" id="WP_090209242.1">
    <property type="nucleotide sequence ID" value="NZ_FOFO01000033.1"/>
</dbReference>
<keyword evidence="2 9" id="KW-0436">Ligase</keyword>
<dbReference type="GO" id="GO:0010124">
    <property type="term" value="P:phenylacetate catabolic process"/>
    <property type="evidence" value="ECO:0007669"/>
    <property type="project" value="UniProtKB-UniRule"/>
</dbReference>
<evidence type="ECO:0000256" key="5">
    <source>
        <dbReference type="ARBA" id="ARBA00061566"/>
    </source>
</evidence>
<dbReference type="AlphaFoldDB" id="A0A1H9G6Q3"/>
<dbReference type="Proteomes" id="UP000199496">
    <property type="component" value="Unassembled WGS sequence"/>
</dbReference>
<evidence type="ECO:0000256" key="8">
    <source>
        <dbReference type="ARBA" id="ARBA00075111"/>
    </source>
</evidence>
<dbReference type="GO" id="GO:0000166">
    <property type="term" value="F:nucleotide binding"/>
    <property type="evidence" value="ECO:0007669"/>
    <property type="project" value="UniProtKB-KW"/>
</dbReference>
<evidence type="ECO:0000256" key="6">
    <source>
        <dbReference type="ARBA" id="ARBA00066629"/>
    </source>
</evidence>
<comment type="pathway">
    <text evidence="4 9">Aromatic compound metabolism; phenylacetate degradation.</text>
</comment>
<dbReference type="InterPro" id="IPR045851">
    <property type="entry name" value="AMP-bd_C_sf"/>
</dbReference>